<dbReference type="SUPFAM" id="SSF52743">
    <property type="entry name" value="Subtilisin-like"/>
    <property type="match status" value="1"/>
</dbReference>
<evidence type="ECO:0000313" key="2">
    <source>
        <dbReference type="Proteomes" id="UP001396334"/>
    </source>
</evidence>
<comment type="caution">
    <text evidence="1">The sequence shown here is derived from an EMBL/GenBank/DDBJ whole genome shotgun (WGS) entry which is preliminary data.</text>
</comment>
<reference evidence="1 2" key="1">
    <citation type="journal article" date="2024" name="G3 (Bethesda)">
        <title>Genome assembly of Hibiscus sabdariffa L. provides insights into metabolisms of medicinal natural products.</title>
        <authorList>
            <person name="Kim T."/>
        </authorList>
    </citation>
    <scope>NUCLEOTIDE SEQUENCE [LARGE SCALE GENOMIC DNA]</scope>
    <source>
        <strain evidence="1">TK-2024</strain>
        <tissue evidence="1">Old leaves</tissue>
    </source>
</reference>
<sequence length="90" mass="10178">MFFGAFYSMKNGILTSNSADNSGPVFSLISDPSPWSLSVAASTIDNFPRFTDLEENFGLEVAMCWWEVKNQNTFTVYVENLSEKLHWEGL</sequence>
<gene>
    <name evidence="1" type="ORF">V6N11_070723</name>
</gene>
<evidence type="ECO:0000313" key="1">
    <source>
        <dbReference type="EMBL" id="KAK8999562.1"/>
    </source>
</evidence>
<dbReference type="EMBL" id="JBBPBN010000040">
    <property type="protein sequence ID" value="KAK8999562.1"/>
    <property type="molecule type" value="Genomic_DNA"/>
</dbReference>
<name>A0ABR2QFV2_9ROSI</name>
<organism evidence="1 2">
    <name type="scientific">Hibiscus sabdariffa</name>
    <name type="common">roselle</name>
    <dbReference type="NCBI Taxonomy" id="183260"/>
    <lineage>
        <taxon>Eukaryota</taxon>
        <taxon>Viridiplantae</taxon>
        <taxon>Streptophyta</taxon>
        <taxon>Embryophyta</taxon>
        <taxon>Tracheophyta</taxon>
        <taxon>Spermatophyta</taxon>
        <taxon>Magnoliopsida</taxon>
        <taxon>eudicotyledons</taxon>
        <taxon>Gunneridae</taxon>
        <taxon>Pentapetalae</taxon>
        <taxon>rosids</taxon>
        <taxon>malvids</taxon>
        <taxon>Malvales</taxon>
        <taxon>Malvaceae</taxon>
        <taxon>Malvoideae</taxon>
        <taxon>Hibiscus</taxon>
    </lineage>
</organism>
<dbReference type="Gene3D" id="3.40.50.200">
    <property type="entry name" value="Peptidase S8/S53 domain"/>
    <property type="match status" value="1"/>
</dbReference>
<proteinExistence type="predicted"/>
<accession>A0ABR2QFV2</accession>
<keyword evidence="2" id="KW-1185">Reference proteome</keyword>
<protein>
    <submittedName>
        <fullName evidence="1">Uncharacterized protein</fullName>
    </submittedName>
</protein>
<dbReference type="Proteomes" id="UP001396334">
    <property type="component" value="Unassembled WGS sequence"/>
</dbReference>
<dbReference type="InterPro" id="IPR036852">
    <property type="entry name" value="Peptidase_S8/S53_dom_sf"/>
</dbReference>